<dbReference type="InterPro" id="IPR036869">
    <property type="entry name" value="J_dom_sf"/>
</dbReference>
<dbReference type="InterPro" id="IPR001305">
    <property type="entry name" value="HSP_DnaJ_Cys-rich_dom"/>
</dbReference>
<evidence type="ECO:0000256" key="1">
    <source>
        <dbReference type="ARBA" id="ARBA00001947"/>
    </source>
</evidence>
<evidence type="ECO:0000256" key="4">
    <source>
        <dbReference type="ARBA" id="ARBA00022490"/>
    </source>
</evidence>
<dbReference type="NCBIfam" id="NF008035">
    <property type="entry name" value="PRK10767.1"/>
    <property type="match status" value="1"/>
</dbReference>
<dbReference type="CDD" id="cd10719">
    <property type="entry name" value="DnaJ_zf"/>
    <property type="match status" value="1"/>
</dbReference>
<keyword evidence="4" id="KW-0963">Cytoplasm</keyword>
<evidence type="ECO:0000256" key="7">
    <source>
        <dbReference type="ARBA" id="ARBA00022737"/>
    </source>
</evidence>
<keyword evidence="11" id="KW-0143">Chaperone</keyword>
<dbReference type="Pfam" id="PF00684">
    <property type="entry name" value="DnaJ_CXXCXGXG"/>
    <property type="match status" value="1"/>
</dbReference>
<evidence type="ECO:0000259" key="12">
    <source>
        <dbReference type="PROSITE" id="PS50076"/>
    </source>
</evidence>
<sequence>MAKICFYEILEVERGASAGDLKKSYRKKAMQYHPDRNPGDTAAEAKFKEISEAYDILKDDQKRAAYDQYGHAAFENGGMGSGMGGGGFDNAFSDIFEDLFGMGGGRARHNNGPSRGADLRYNLTITLEDAYSGKEEKITIPTASPCGGCDGTGAMAGSKPEPCGGCNGIGKVRTQQGFFTVERTCPRCQGQGMVIANPCDECHGTGQKQKNKSLSVKIPAGVEDGTRIRLQGEGETGARNGPSGDLYIFISIEYHPIFQRDGANIFCEVPIALTTAALGGEINVPTVNGKKARVKISAGNQTGKQYRLRGKGMPVLHSTQFGDMVIQTTVETPVNMTRKQKELLRAFADECGDNVSPQSSGFFDKVKELWDDLT</sequence>
<dbReference type="Pfam" id="PF01556">
    <property type="entry name" value="DnaJ_C"/>
    <property type="match status" value="1"/>
</dbReference>
<dbReference type="GO" id="GO:0031072">
    <property type="term" value="F:heat shock protein binding"/>
    <property type="evidence" value="ECO:0007669"/>
    <property type="project" value="InterPro"/>
</dbReference>
<evidence type="ECO:0000256" key="5">
    <source>
        <dbReference type="ARBA" id="ARBA00022705"/>
    </source>
</evidence>
<dbReference type="InterPro" id="IPR018253">
    <property type="entry name" value="DnaJ_domain_CS"/>
</dbReference>
<dbReference type="SMART" id="SM00271">
    <property type="entry name" value="DnaJ"/>
    <property type="match status" value="1"/>
</dbReference>
<evidence type="ECO:0000256" key="10">
    <source>
        <dbReference type="ARBA" id="ARBA00023016"/>
    </source>
</evidence>
<keyword evidence="9" id="KW-0862">Zinc</keyword>
<dbReference type="PANTHER" id="PTHR43096:SF48">
    <property type="entry name" value="CHAPERONE PROTEIN DNAJ"/>
    <property type="match status" value="1"/>
</dbReference>
<dbReference type="GO" id="GO:0005524">
    <property type="term" value="F:ATP binding"/>
    <property type="evidence" value="ECO:0007669"/>
    <property type="project" value="InterPro"/>
</dbReference>
<dbReference type="InterPro" id="IPR036410">
    <property type="entry name" value="HSP_DnaJ_Cys-rich_dom_sf"/>
</dbReference>
<keyword evidence="10" id="KW-0346">Stress response</keyword>
<dbReference type="AlphaFoldDB" id="A0A3B0REN6"/>
<dbReference type="CDD" id="cd06257">
    <property type="entry name" value="DnaJ"/>
    <property type="match status" value="1"/>
</dbReference>
<keyword evidence="5" id="KW-0235">DNA replication</keyword>
<dbReference type="FunFam" id="2.10.230.10:FF:000002">
    <property type="entry name" value="Molecular chaperone DnaJ"/>
    <property type="match status" value="1"/>
</dbReference>
<keyword evidence="8" id="KW-0863">Zinc-finger</keyword>
<evidence type="ECO:0000256" key="9">
    <source>
        <dbReference type="ARBA" id="ARBA00022833"/>
    </source>
</evidence>
<proteinExistence type="inferred from homology"/>
<organism evidence="14">
    <name type="scientific">hydrothermal vent metagenome</name>
    <dbReference type="NCBI Taxonomy" id="652676"/>
    <lineage>
        <taxon>unclassified sequences</taxon>
        <taxon>metagenomes</taxon>
        <taxon>ecological metagenomes</taxon>
    </lineage>
</organism>
<dbReference type="GO" id="GO:0009408">
    <property type="term" value="P:response to heat"/>
    <property type="evidence" value="ECO:0007669"/>
    <property type="project" value="InterPro"/>
</dbReference>
<protein>
    <submittedName>
        <fullName evidence="14">Chaperone protein DnaJ</fullName>
    </submittedName>
</protein>
<comment type="subunit">
    <text evidence="3">Homodimer.</text>
</comment>
<dbReference type="PROSITE" id="PS50076">
    <property type="entry name" value="DNAJ_2"/>
    <property type="match status" value="1"/>
</dbReference>
<dbReference type="FunFam" id="1.10.287.110:FF:000034">
    <property type="entry name" value="Chaperone protein DnaJ"/>
    <property type="match status" value="1"/>
</dbReference>
<dbReference type="Gene3D" id="2.10.230.10">
    <property type="entry name" value="Heat shock protein DnaJ, cysteine-rich domain"/>
    <property type="match status" value="1"/>
</dbReference>
<name>A0A3B0REN6_9ZZZZ</name>
<dbReference type="NCBIfam" id="TIGR02349">
    <property type="entry name" value="DnaJ_bact"/>
    <property type="match status" value="1"/>
</dbReference>
<dbReference type="Gene3D" id="1.10.287.110">
    <property type="entry name" value="DnaJ domain"/>
    <property type="match status" value="1"/>
</dbReference>
<dbReference type="InterPro" id="IPR012724">
    <property type="entry name" value="DnaJ"/>
</dbReference>
<dbReference type="PANTHER" id="PTHR43096">
    <property type="entry name" value="DNAJ HOMOLOG 1, MITOCHONDRIAL-RELATED"/>
    <property type="match status" value="1"/>
</dbReference>
<dbReference type="HAMAP" id="MF_01152">
    <property type="entry name" value="DnaJ"/>
    <property type="match status" value="1"/>
</dbReference>
<dbReference type="InterPro" id="IPR008971">
    <property type="entry name" value="HSP40/DnaJ_pept-bd"/>
</dbReference>
<dbReference type="SUPFAM" id="SSF46565">
    <property type="entry name" value="Chaperone J-domain"/>
    <property type="match status" value="1"/>
</dbReference>
<comment type="subcellular location">
    <subcellularLocation>
        <location evidence="2">Cytoplasm</location>
    </subcellularLocation>
</comment>
<evidence type="ECO:0000256" key="6">
    <source>
        <dbReference type="ARBA" id="ARBA00022723"/>
    </source>
</evidence>
<dbReference type="GO" id="GO:0042026">
    <property type="term" value="P:protein refolding"/>
    <property type="evidence" value="ECO:0007669"/>
    <property type="project" value="TreeGrafter"/>
</dbReference>
<dbReference type="EMBL" id="UOEJ01000010">
    <property type="protein sequence ID" value="VAV90411.1"/>
    <property type="molecule type" value="Genomic_DNA"/>
</dbReference>
<comment type="cofactor">
    <cofactor evidence="1">
        <name>Zn(2+)</name>
        <dbReference type="ChEBI" id="CHEBI:29105"/>
    </cofactor>
</comment>
<dbReference type="GO" id="GO:0008270">
    <property type="term" value="F:zinc ion binding"/>
    <property type="evidence" value="ECO:0007669"/>
    <property type="project" value="UniProtKB-KW"/>
</dbReference>
<evidence type="ECO:0000313" key="14">
    <source>
        <dbReference type="EMBL" id="VAV90411.1"/>
    </source>
</evidence>
<gene>
    <name evidence="14" type="ORF">MNBD_ALPHA01-1251</name>
</gene>
<dbReference type="PROSITE" id="PS51188">
    <property type="entry name" value="ZF_CR"/>
    <property type="match status" value="1"/>
</dbReference>
<evidence type="ECO:0000256" key="8">
    <source>
        <dbReference type="ARBA" id="ARBA00022771"/>
    </source>
</evidence>
<feature type="domain" description="J" evidence="12">
    <location>
        <begin position="5"/>
        <end position="70"/>
    </location>
</feature>
<dbReference type="SUPFAM" id="SSF49493">
    <property type="entry name" value="HSP40/DnaJ peptide-binding domain"/>
    <property type="match status" value="2"/>
</dbReference>
<feature type="domain" description="CR-type" evidence="13">
    <location>
        <begin position="133"/>
        <end position="211"/>
    </location>
</feature>
<evidence type="ECO:0000259" key="13">
    <source>
        <dbReference type="PROSITE" id="PS51188"/>
    </source>
</evidence>
<evidence type="ECO:0000256" key="11">
    <source>
        <dbReference type="ARBA" id="ARBA00023186"/>
    </source>
</evidence>
<evidence type="ECO:0000256" key="3">
    <source>
        <dbReference type="ARBA" id="ARBA00011738"/>
    </source>
</evidence>
<keyword evidence="7" id="KW-0677">Repeat</keyword>
<dbReference type="GO" id="GO:0051082">
    <property type="term" value="F:unfolded protein binding"/>
    <property type="evidence" value="ECO:0007669"/>
    <property type="project" value="InterPro"/>
</dbReference>
<accession>A0A3B0REN6</accession>
<dbReference type="SUPFAM" id="SSF57938">
    <property type="entry name" value="DnaJ/Hsp40 cysteine-rich domain"/>
    <property type="match status" value="1"/>
</dbReference>
<dbReference type="FunFam" id="2.60.260.20:FF:000004">
    <property type="entry name" value="Molecular chaperone DnaJ"/>
    <property type="match status" value="1"/>
</dbReference>
<reference evidence="14" key="1">
    <citation type="submission" date="2018-06" db="EMBL/GenBank/DDBJ databases">
        <authorList>
            <person name="Zhirakovskaya E."/>
        </authorList>
    </citation>
    <scope>NUCLEOTIDE SEQUENCE</scope>
</reference>
<dbReference type="PROSITE" id="PS00636">
    <property type="entry name" value="DNAJ_1"/>
    <property type="match status" value="1"/>
</dbReference>
<dbReference type="Gene3D" id="2.60.260.20">
    <property type="entry name" value="Urease metallochaperone UreE, N-terminal domain"/>
    <property type="match status" value="2"/>
</dbReference>
<dbReference type="GO" id="GO:0006260">
    <property type="term" value="P:DNA replication"/>
    <property type="evidence" value="ECO:0007669"/>
    <property type="project" value="UniProtKB-KW"/>
</dbReference>
<dbReference type="Pfam" id="PF00226">
    <property type="entry name" value="DnaJ"/>
    <property type="match status" value="1"/>
</dbReference>
<keyword evidence="6" id="KW-0479">Metal-binding</keyword>
<dbReference type="PRINTS" id="PR00625">
    <property type="entry name" value="JDOMAIN"/>
</dbReference>
<dbReference type="CDD" id="cd10747">
    <property type="entry name" value="DnaJ_C"/>
    <property type="match status" value="1"/>
</dbReference>
<dbReference type="InterPro" id="IPR002939">
    <property type="entry name" value="DnaJ_C"/>
</dbReference>
<dbReference type="InterPro" id="IPR001623">
    <property type="entry name" value="DnaJ_domain"/>
</dbReference>
<evidence type="ECO:0000256" key="2">
    <source>
        <dbReference type="ARBA" id="ARBA00004496"/>
    </source>
</evidence>
<dbReference type="GO" id="GO:0005737">
    <property type="term" value="C:cytoplasm"/>
    <property type="evidence" value="ECO:0007669"/>
    <property type="project" value="UniProtKB-SubCell"/>
</dbReference>